<sequence>MYNVPANKLPFSSRATFYMWQEAIKHFMSHIDQEASGSHCSYRKINQDIVLCVDPFPAKFRNQVIVNRADKQKPSVRKPKKTREQLEEEECEQYALIDEMQR</sequence>
<accession>A0A915KW13</accession>
<evidence type="ECO:0000313" key="1">
    <source>
        <dbReference type="Proteomes" id="UP000887565"/>
    </source>
</evidence>
<dbReference type="AlphaFoldDB" id="A0A915KW13"/>
<dbReference type="WBParaSite" id="nRc.2.0.1.t42668-RA">
    <property type="protein sequence ID" value="nRc.2.0.1.t42668-RA"/>
    <property type="gene ID" value="nRc.2.0.1.g42668"/>
</dbReference>
<proteinExistence type="predicted"/>
<dbReference type="Proteomes" id="UP000887565">
    <property type="component" value="Unplaced"/>
</dbReference>
<organism evidence="1 2">
    <name type="scientific">Romanomermis culicivorax</name>
    <name type="common">Nematode worm</name>
    <dbReference type="NCBI Taxonomy" id="13658"/>
    <lineage>
        <taxon>Eukaryota</taxon>
        <taxon>Metazoa</taxon>
        <taxon>Ecdysozoa</taxon>
        <taxon>Nematoda</taxon>
        <taxon>Enoplea</taxon>
        <taxon>Dorylaimia</taxon>
        <taxon>Mermithida</taxon>
        <taxon>Mermithoidea</taxon>
        <taxon>Mermithidae</taxon>
        <taxon>Romanomermis</taxon>
    </lineage>
</organism>
<reference evidence="2" key="1">
    <citation type="submission" date="2022-11" db="UniProtKB">
        <authorList>
            <consortium name="WormBaseParasite"/>
        </authorList>
    </citation>
    <scope>IDENTIFICATION</scope>
</reference>
<evidence type="ECO:0000313" key="2">
    <source>
        <dbReference type="WBParaSite" id="nRc.2.0.1.t42668-RA"/>
    </source>
</evidence>
<name>A0A915KW13_ROMCU</name>
<protein>
    <submittedName>
        <fullName evidence="2">Uncharacterized protein</fullName>
    </submittedName>
</protein>
<keyword evidence="1" id="KW-1185">Reference proteome</keyword>